<dbReference type="NCBIfam" id="TIGR00830">
    <property type="entry name" value="PTBA"/>
    <property type="match status" value="1"/>
</dbReference>
<evidence type="ECO:0000256" key="11">
    <source>
        <dbReference type="PROSITE-ProRule" id="PRU00421"/>
    </source>
</evidence>
<feature type="domain" description="PTS EIIA type-1" evidence="14">
    <location>
        <begin position="609"/>
        <end position="713"/>
    </location>
</feature>
<feature type="transmembrane region" description="Helical" evidence="13">
    <location>
        <begin position="90"/>
        <end position="107"/>
    </location>
</feature>
<evidence type="ECO:0000313" key="18">
    <source>
        <dbReference type="Proteomes" id="UP000000332"/>
    </source>
</evidence>
<feature type="transmembrane region" description="Helical" evidence="13">
    <location>
        <begin position="355"/>
        <end position="374"/>
    </location>
</feature>
<dbReference type="GO" id="GO:0090563">
    <property type="term" value="F:protein-phosphocysteine-sugar phosphotransferase activity"/>
    <property type="evidence" value="ECO:0007669"/>
    <property type="project" value="TreeGrafter"/>
</dbReference>
<keyword evidence="10 13" id="KW-0472">Membrane</keyword>
<proteinExistence type="predicted"/>
<keyword evidence="7 13" id="KW-0812">Transmembrane</keyword>
<evidence type="ECO:0000256" key="13">
    <source>
        <dbReference type="SAM" id="Phobius"/>
    </source>
</evidence>
<keyword evidence="9 13" id="KW-1133">Transmembrane helix</keyword>
<dbReference type="InterPro" id="IPR001127">
    <property type="entry name" value="PTS_EIIA_1_perm"/>
</dbReference>
<keyword evidence="5" id="KW-0808">Transferase</keyword>
<feature type="active site" description="Phosphocysteine intermediate; for EIIB activity" evidence="11">
    <location>
        <position position="500"/>
    </location>
</feature>
<evidence type="ECO:0000256" key="7">
    <source>
        <dbReference type="ARBA" id="ARBA00022692"/>
    </source>
</evidence>
<dbReference type="InterPro" id="IPR001996">
    <property type="entry name" value="PTS_IIB_1"/>
</dbReference>
<feature type="domain" description="PTS EIIC type-1" evidence="16">
    <location>
        <begin position="23"/>
        <end position="445"/>
    </location>
</feature>
<dbReference type="Pfam" id="PF00358">
    <property type="entry name" value="PTS_EIIA_1"/>
    <property type="match status" value="1"/>
</dbReference>
<dbReference type="InterPro" id="IPR036878">
    <property type="entry name" value="Glu_permease_IIB"/>
</dbReference>
<dbReference type="InterPro" id="IPR050429">
    <property type="entry name" value="PTS_Glucose_EIICBA"/>
</dbReference>
<evidence type="ECO:0000313" key="17">
    <source>
        <dbReference type="EMBL" id="ADK30588.1"/>
    </source>
</evidence>
<keyword evidence="2" id="KW-0813">Transport</keyword>
<dbReference type="SUPFAM" id="SSF51261">
    <property type="entry name" value="Duplicated hybrid motif"/>
    <property type="match status" value="1"/>
</dbReference>
<evidence type="ECO:0000256" key="6">
    <source>
        <dbReference type="ARBA" id="ARBA00022683"/>
    </source>
</evidence>
<gene>
    <name evidence="17" type="primary">ptsG</name>
    <name evidence="17" type="ordered locus">BP951000_0587</name>
</gene>
<dbReference type="eggNOG" id="COG1264">
    <property type="taxonomic scope" value="Bacteria"/>
</dbReference>
<feature type="region of interest" description="Disordered" evidence="12">
    <location>
        <begin position="555"/>
        <end position="586"/>
    </location>
</feature>
<protein>
    <submittedName>
        <fullName evidence="17">PTS system, glucose subfamily, IIA subunit</fullName>
    </submittedName>
</protein>
<evidence type="ECO:0000256" key="12">
    <source>
        <dbReference type="SAM" id="MobiDB-lite"/>
    </source>
</evidence>
<evidence type="ECO:0000256" key="9">
    <source>
        <dbReference type="ARBA" id="ARBA00022989"/>
    </source>
</evidence>
<dbReference type="InterPro" id="IPR018113">
    <property type="entry name" value="PTrfase_EIIB_Cys"/>
</dbReference>
<name>D8IBR5_BRAP9</name>
<feature type="transmembrane region" description="Helical" evidence="13">
    <location>
        <begin position="195"/>
        <end position="215"/>
    </location>
</feature>
<dbReference type="GO" id="GO:0009401">
    <property type="term" value="P:phosphoenolpyruvate-dependent sugar phosphotransferase system"/>
    <property type="evidence" value="ECO:0007669"/>
    <property type="project" value="UniProtKB-KW"/>
</dbReference>
<keyword evidence="4" id="KW-0762">Sugar transport</keyword>
<dbReference type="GO" id="GO:0005886">
    <property type="term" value="C:plasma membrane"/>
    <property type="evidence" value="ECO:0007669"/>
    <property type="project" value="UniProtKB-SubCell"/>
</dbReference>
<dbReference type="PANTHER" id="PTHR30009">
    <property type="entry name" value="CYTOCHROME C-TYPE SYNTHESIS PROTEIN AND PTS TRANSMEMBRANE COMPONENT"/>
    <property type="match status" value="1"/>
</dbReference>
<evidence type="ECO:0000256" key="5">
    <source>
        <dbReference type="ARBA" id="ARBA00022679"/>
    </source>
</evidence>
<dbReference type="InterPro" id="IPR013013">
    <property type="entry name" value="PTS_EIIC_1"/>
</dbReference>
<feature type="domain" description="PTS EIIB type-1" evidence="15">
    <location>
        <begin position="478"/>
        <end position="559"/>
    </location>
</feature>
<evidence type="ECO:0000256" key="3">
    <source>
        <dbReference type="ARBA" id="ARBA00022475"/>
    </source>
</evidence>
<evidence type="ECO:0000256" key="4">
    <source>
        <dbReference type="ARBA" id="ARBA00022597"/>
    </source>
</evidence>
<sequence length="739" mass="79812">MTYKKILIILYISKKLEFLHMKDKLFGVLQRVGRSFMLPIAVLPVAGLFLGIGSSLTNTTMLETYNLMGILGPGTIAYDILSVLSEAGNIIFGNLPIIFAMSVAIGMAKKEKEVAALSGAIAFFVMHASIGKMITVMGGADKLLAGSTTNVVGILSLQMGVFGGIIVGLGVAALHNKFYTIELPQVLSFFGGTRFVPIISAITFLVVGILMYFVWPPIQVVMNKLGDLIAGSGYVGTLFYGIIERALIPFGLHHVFYTPLWQTSLGGTMMIDGNLVEGAQNIFFAQLGSPTTTAFSVDATRFMTGKFPFMIFGLPGAALAMYKTSRAEKKQVVGALLFSAALTAMLTGITEPIEFTFLFVAPIFYAIHCVLAGISFMLMHILHVTVGMTFSGGLIDLLLFGVIQGNAKTNWVWIVVVGAVYFFIYYFLFSTLIKKFDWKTPGREPDSEEPKLYKRADVEAAKALAKGENIDTNPLFKYEEAPLITSGLGGKKNISDVDCCATRLRVTVFDASKVNDTMLKQSGAAGIIKKGNGIQVIYGPKVTVIKSRLEEYLHDPISDNEDNMTASNENTSANEPQKQESAASGSNELVDTVYAPIKGNIVKLEDVKDEAFSSGAMGKGIAIDPAEGKVYAPFDGIIETAFPTKHAIGLSSDKGVELLIHIGMDTVKLNGEHFTSHIEDGQKIKKGDLLLEFNIEGIKSAGYPTVTPVIITNSDDYANIEPTSSLSVNALDKLIDVKK</sequence>
<dbReference type="AlphaFoldDB" id="D8IBR5"/>
<dbReference type="InParanoid" id="D8IBR5"/>
<dbReference type="Pfam" id="PF00367">
    <property type="entry name" value="PTS_EIIB"/>
    <property type="match status" value="1"/>
</dbReference>
<dbReference type="eggNOG" id="COG2190">
    <property type="taxonomic scope" value="Bacteria"/>
</dbReference>
<feature type="transmembrane region" description="Helical" evidence="13">
    <location>
        <begin position="114"/>
        <end position="134"/>
    </location>
</feature>
<dbReference type="eggNOG" id="COG1263">
    <property type="taxonomic scope" value="Bacteria"/>
</dbReference>
<dbReference type="KEGG" id="bpo:BP951000_0587"/>
<dbReference type="Pfam" id="PF02378">
    <property type="entry name" value="PTS_EIIC"/>
    <property type="match status" value="1"/>
</dbReference>
<feature type="transmembrane region" description="Helical" evidence="13">
    <location>
        <begin position="307"/>
        <end position="325"/>
    </location>
</feature>
<feature type="transmembrane region" description="Helical" evidence="13">
    <location>
        <begin position="154"/>
        <end position="174"/>
    </location>
</feature>
<dbReference type="FunFam" id="2.70.70.10:FF:000001">
    <property type="entry name" value="PTS system glucose-specific IIA component"/>
    <property type="match status" value="1"/>
</dbReference>
<accession>D8IBR5</accession>
<feature type="transmembrane region" description="Helical" evidence="13">
    <location>
        <begin position="36"/>
        <end position="53"/>
    </location>
</feature>
<evidence type="ECO:0000256" key="8">
    <source>
        <dbReference type="ARBA" id="ARBA00022777"/>
    </source>
</evidence>
<dbReference type="GO" id="GO:0008982">
    <property type="term" value="F:protein-N(PI)-phosphohistidine-sugar phosphotransferase activity"/>
    <property type="evidence" value="ECO:0007669"/>
    <property type="project" value="InterPro"/>
</dbReference>
<dbReference type="InterPro" id="IPR011055">
    <property type="entry name" value="Dup_hybrid_motif"/>
</dbReference>
<feature type="transmembrane region" description="Helical" evidence="13">
    <location>
        <begin position="411"/>
        <end position="433"/>
    </location>
</feature>
<dbReference type="PROSITE" id="PS51093">
    <property type="entry name" value="PTS_EIIA_TYPE_1"/>
    <property type="match status" value="1"/>
</dbReference>
<dbReference type="PANTHER" id="PTHR30009:SF24">
    <property type="entry name" value="PTS SYSTEM, IIBC COMPONENT"/>
    <property type="match status" value="1"/>
</dbReference>
<dbReference type="CDD" id="cd00212">
    <property type="entry name" value="PTS_IIB_glc"/>
    <property type="match status" value="1"/>
</dbReference>
<dbReference type="SUPFAM" id="SSF55604">
    <property type="entry name" value="Glucose permease domain IIB"/>
    <property type="match status" value="1"/>
</dbReference>
<evidence type="ECO:0000256" key="1">
    <source>
        <dbReference type="ARBA" id="ARBA00004651"/>
    </source>
</evidence>
<dbReference type="Proteomes" id="UP000000332">
    <property type="component" value="Chromosome"/>
</dbReference>
<feature type="transmembrane region" description="Helical" evidence="13">
    <location>
        <begin position="381"/>
        <end position="405"/>
    </location>
</feature>
<evidence type="ECO:0000259" key="16">
    <source>
        <dbReference type="PROSITE" id="PS51103"/>
    </source>
</evidence>
<keyword evidence="8" id="KW-0418">Kinase</keyword>
<dbReference type="Gene3D" id="2.70.70.10">
    <property type="entry name" value="Glucose Permease (Domain IIA)"/>
    <property type="match status" value="1"/>
</dbReference>
<dbReference type="PROSITE" id="PS51098">
    <property type="entry name" value="PTS_EIIB_TYPE_1"/>
    <property type="match status" value="1"/>
</dbReference>
<evidence type="ECO:0000259" key="15">
    <source>
        <dbReference type="PROSITE" id="PS51098"/>
    </source>
</evidence>
<comment type="subcellular location">
    <subcellularLocation>
        <location evidence="1">Cell membrane</location>
        <topology evidence="1">Multi-pass membrane protein</topology>
    </subcellularLocation>
</comment>
<dbReference type="GO" id="GO:0016301">
    <property type="term" value="F:kinase activity"/>
    <property type="evidence" value="ECO:0007669"/>
    <property type="project" value="UniProtKB-KW"/>
</dbReference>
<dbReference type="PROSITE" id="PS51103">
    <property type="entry name" value="PTS_EIIC_TYPE_1"/>
    <property type="match status" value="1"/>
</dbReference>
<dbReference type="InterPro" id="IPR003352">
    <property type="entry name" value="PTS_EIIC"/>
</dbReference>
<keyword evidence="3" id="KW-1003">Cell membrane</keyword>
<evidence type="ECO:0000256" key="2">
    <source>
        <dbReference type="ARBA" id="ARBA00022448"/>
    </source>
</evidence>
<feature type="transmembrane region" description="Helical" evidence="13">
    <location>
        <begin position="65"/>
        <end position="84"/>
    </location>
</feature>
<evidence type="ECO:0000259" key="14">
    <source>
        <dbReference type="PROSITE" id="PS51093"/>
    </source>
</evidence>
<dbReference type="EMBL" id="CP002025">
    <property type="protein sequence ID" value="ADK30588.1"/>
    <property type="molecule type" value="Genomic_DNA"/>
</dbReference>
<dbReference type="Gene3D" id="3.30.1360.60">
    <property type="entry name" value="Glucose permease domain IIB"/>
    <property type="match status" value="1"/>
</dbReference>
<dbReference type="STRING" id="759914.BP951000_0587"/>
<keyword evidence="6" id="KW-0598">Phosphotransferase system</keyword>
<dbReference type="PROSITE" id="PS01035">
    <property type="entry name" value="PTS_EIIB_TYPE_1_CYS"/>
    <property type="match status" value="1"/>
</dbReference>
<reference evidence="17 18" key="1">
    <citation type="journal article" date="2010" name="PLoS ONE">
        <title>The complete genome sequence of the pathogenic intestinal spirochete Brachyspira pilosicoli and comparison with other Brachyspira genomes.</title>
        <authorList>
            <person name="Wanchanthuek P."/>
            <person name="Bellgard M.I."/>
            <person name="La T."/>
            <person name="Ryan K."/>
            <person name="Moolhuijzen P."/>
            <person name="Chapman B."/>
            <person name="Black M."/>
            <person name="Schibeci D."/>
            <person name="Hunter A."/>
            <person name="Barrero R."/>
            <person name="Phillips N.D."/>
            <person name="Hampson D.J."/>
        </authorList>
    </citation>
    <scope>NUCLEOTIDE SEQUENCE [LARGE SCALE GENOMIC DNA]</scope>
    <source>
        <strain evidence="18">ATCC BAA-1826 / 95/1000</strain>
    </source>
</reference>
<dbReference type="FunCoup" id="D8IBR5">
    <property type="interactions" value="75"/>
</dbReference>
<dbReference type="HOGENOM" id="CLU_012312_1_1_12"/>
<dbReference type="CDD" id="cd00210">
    <property type="entry name" value="PTS_IIA_glc"/>
    <property type="match status" value="1"/>
</dbReference>
<organism evidence="17 18">
    <name type="scientific">Brachyspira pilosicoli (strain ATCC BAA-1826 / 95/1000)</name>
    <dbReference type="NCBI Taxonomy" id="759914"/>
    <lineage>
        <taxon>Bacteria</taxon>
        <taxon>Pseudomonadati</taxon>
        <taxon>Spirochaetota</taxon>
        <taxon>Spirochaetia</taxon>
        <taxon>Brachyspirales</taxon>
        <taxon>Brachyspiraceae</taxon>
        <taxon>Brachyspira</taxon>
    </lineage>
</organism>
<evidence type="ECO:0000256" key="10">
    <source>
        <dbReference type="ARBA" id="ARBA00023136"/>
    </source>
</evidence>
<keyword evidence="18" id="KW-1185">Reference proteome</keyword>
<dbReference type="PROSITE" id="PS00371">
    <property type="entry name" value="PTS_EIIA_TYPE_1_HIS"/>
    <property type="match status" value="1"/>
</dbReference>
<feature type="compositionally biased region" description="Polar residues" evidence="12">
    <location>
        <begin position="563"/>
        <end position="586"/>
    </location>
</feature>
<dbReference type="NCBIfam" id="TIGR00826">
    <property type="entry name" value="EIIB_glc"/>
    <property type="match status" value="1"/>
</dbReference>